<dbReference type="Pfam" id="PF13203">
    <property type="entry name" value="DUF2201_N"/>
    <property type="match status" value="1"/>
</dbReference>
<gene>
    <name evidence="4" type="ORF">DCMF_01480</name>
</gene>
<accession>A0A3G1KMI8</accession>
<dbReference type="InterPro" id="IPR018698">
    <property type="entry name" value="VWA-like_dom"/>
</dbReference>
<dbReference type="InterPro" id="IPR025154">
    <property type="entry name" value="Put_metallopeptidase_dom"/>
</dbReference>
<feature type="domain" description="Putative metallopeptidase" evidence="3">
    <location>
        <begin position="13"/>
        <end position="323"/>
    </location>
</feature>
<dbReference type="AlphaFoldDB" id="A0A3G1KMI8"/>
<dbReference type="Proteomes" id="UP000323521">
    <property type="component" value="Chromosome"/>
</dbReference>
<feature type="compositionally biased region" description="Polar residues" evidence="1">
    <location>
        <begin position="179"/>
        <end position="216"/>
    </location>
</feature>
<feature type="domain" description="VWA-like" evidence="2">
    <location>
        <begin position="329"/>
        <end position="450"/>
    </location>
</feature>
<evidence type="ECO:0000313" key="5">
    <source>
        <dbReference type="Proteomes" id="UP000323521"/>
    </source>
</evidence>
<dbReference type="OrthoDB" id="9809307at2"/>
<dbReference type="Pfam" id="PF09967">
    <property type="entry name" value="DUF2201"/>
    <property type="match status" value="1"/>
</dbReference>
<evidence type="ECO:0000313" key="4">
    <source>
        <dbReference type="EMBL" id="ATW23647.1"/>
    </source>
</evidence>
<evidence type="ECO:0008006" key="6">
    <source>
        <dbReference type="Google" id="ProtNLM"/>
    </source>
</evidence>
<feature type="region of interest" description="Disordered" evidence="1">
    <location>
        <begin position="146"/>
        <end position="237"/>
    </location>
</feature>
<dbReference type="SUPFAM" id="SSF53300">
    <property type="entry name" value="vWA-like"/>
    <property type="match status" value="1"/>
</dbReference>
<dbReference type="EMBL" id="CP017634">
    <property type="protein sequence ID" value="ATW23647.1"/>
    <property type="molecule type" value="Genomic_DNA"/>
</dbReference>
<organism evidence="4 5">
    <name type="scientific">Formimonas warabiya</name>
    <dbReference type="NCBI Taxonomy" id="1761012"/>
    <lineage>
        <taxon>Bacteria</taxon>
        <taxon>Bacillati</taxon>
        <taxon>Bacillota</taxon>
        <taxon>Clostridia</taxon>
        <taxon>Eubacteriales</taxon>
        <taxon>Peptococcaceae</taxon>
        <taxon>Candidatus Formimonas</taxon>
    </lineage>
</organism>
<dbReference type="RefSeq" id="WP_148132799.1">
    <property type="nucleotide sequence ID" value="NZ_CP017634.1"/>
</dbReference>
<name>A0A3G1KMI8_FORW1</name>
<dbReference type="PANTHER" id="PTHR38730:SF1">
    <property type="entry name" value="SLL7028 PROTEIN"/>
    <property type="match status" value="1"/>
</dbReference>
<sequence>MSGGVNGVTLPPELQAARLLLAKERPYLASASWALQPVPKPGLGTLAVDMYWRIYYDPDILARWPVEVIEGVLYHEICHLLRNHAERMKDFHPRLSNIAVDAEINDDLVREGVKFPTPPLTPELIGQPENLLAEEYYAALERLEQQPSAGETQDQGHTLSASPDENKTGKSFQAKDGFPNSQDGDSKNSQSIQGGDGNGSDSLPSPGSGQCGSCATGQIAPWEDGPPSKESSAGLSQTEGELIRRDVAKQIREHANGQGSLPGHLVRWAEEKLNPKVDWRKKLAAVIRYAVADTNGATDYSYRRPSRRHSQVGKGDVIFPSMRCPLPSVAVVADTSASISENMLAQTLAEISGIFKSLGHREGIHVLAVDRTVQFCRLVFRPEQIQLTGGGGTDMRAGLDAAARLQPLPQLVIVITDGHTPWPEHPPKGMKVIVVLSGDGPVPNWANVIHSKSGDGS</sequence>
<evidence type="ECO:0000256" key="1">
    <source>
        <dbReference type="SAM" id="MobiDB-lite"/>
    </source>
</evidence>
<evidence type="ECO:0000259" key="3">
    <source>
        <dbReference type="Pfam" id="PF13203"/>
    </source>
</evidence>
<evidence type="ECO:0000259" key="2">
    <source>
        <dbReference type="Pfam" id="PF09967"/>
    </source>
</evidence>
<dbReference type="PANTHER" id="PTHR38730">
    <property type="entry name" value="SLL7028 PROTEIN"/>
    <property type="match status" value="1"/>
</dbReference>
<dbReference type="KEGG" id="fwa:DCMF_01480"/>
<dbReference type="InterPro" id="IPR036465">
    <property type="entry name" value="vWFA_dom_sf"/>
</dbReference>
<keyword evidence="5" id="KW-1185">Reference proteome</keyword>
<reference evidence="4 5" key="1">
    <citation type="submission" date="2016-10" db="EMBL/GenBank/DDBJ databases">
        <title>Complete Genome Sequence of Peptococcaceae strain DCMF.</title>
        <authorList>
            <person name="Edwards R.J."/>
            <person name="Holland S.I."/>
            <person name="Deshpande N.P."/>
            <person name="Wong Y.K."/>
            <person name="Ertan H."/>
            <person name="Manefield M."/>
            <person name="Russell T.L."/>
            <person name="Lee M.J."/>
        </authorList>
    </citation>
    <scope>NUCLEOTIDE SEQUENCE [LARGE SCALE GENOMIC DNA]</scope>
    <source>
        <strain evidence="4 5">DCMF</strain>
    </source>
</reference>
<feature type="compositionally biased region" description="Polar residues" evidence="1">
    <location>
        <begin position="146"/>
        <end position="163"/>
    </location>
</feature>
<proteinExistence type="predicted"/>
<protein>
    <recommendedName>
        <fullName evidence="6">VWA domain-containing protein</fullName>
    </recommendedName>
</protein>